<feature type="region of interest" description="Disordered" evidence="1">
    <location>
        <begin position="66"/>
        <end position="89"/>
    </location>
</feature>
<keyword evidence="2" id="KW-0732">Signal</keyword>
<feature type="chain" id="PRO_5009581454" evidence="2">
    <location>
        <begin position="20"/>
        <end position="250"/>
    </location>
</feature>
<name>A0A1G1Y2L2_9BACT</name>
<feature type="signal peptide" evidence="2">
    <location>
        <begin position="1"/>
        <end position="19"/>
    </location>
</feature>
<evidence type="ECO:0000313" key="4">
    <source>
        <dbReference type="Proteomes" id="UP000178240"/>
    </source>
</evidence>
<evidence type="ECO:0000313" key="3">
    <source>
        <dbReference type="EMBL" id="OGY46532.1"/>
    </source>
</evidence>
<evidence type="ECO:0000256" key="1">
    <source>
        <dbReference type="SAM" id="MobiDB-lite"/>
    </source>
</evidence>
<dbReference type="EMBL" id="MHIE01000003">
    <property type="protein sequence ID" value="OGY46532.1"/>
    <property type="molecule type" value="Genomic_DNA"/>
</dbReference>
<evidence type="ECO:0000256" key="2">
    <source>
        <dbReference type="SAM" id="SignalP"/>
    </source>
</evidence>
<gene>
    <name evidence="3" type="ORF">A2744_03750</name>
</gene>
<protein>
    <submittedName>
        <fullName evidence="3">Uncharacterized protein</fullName>
    </submittedName>
</protein>
<dbReference type="AlphaFoldDB" id="A0A1G1Y2L2"/>
<sequence>MKILIFILGLALMPLSFVAAQTDYYLEFDGVDGETTTSSAPTRDVVDSGEDQTKKGNVEYTWKVEEGESAPPPGVEPDEIDSKFNDDDPPEAGYLKIGDIKGETQENTTAGIEPDEIDVAIDDDSPESNFAILLSSSGDDASEESRQQVAEILKEGLAEADVPTEQISLNYEKITTTHHQPVKLFGLIPVKAKATVEIDVQENIKVKFPWWAVFAAGKNSDSLGQKVFTTLSNILKTKHDTIKNAINNVR</sequence>
<proteinExistence type="predicted"/>
<dbReference type="STRING" id="1797535.A2744_03750"/>
<reference evidence="3 4" key="1">
    <citation type="journal article" date="2016" name="Nat. Commun.">
        <title>Thousands of microbial genomes shed light on interconnected biogeochemical processes in an aquifer system.</title>
        <authorList>
            <person name="Anantharaman K."/>
            <person name="Brown C.T."/>
            <person name="Hug L.A."/>
            <person name="Sharon I."/>
            <person name="Castelle C.J."/>
            <person name="Probst A.J."/>
            <person name="Thomas B.C."/>
            <person name="Singh A."/>
            <person name="Wilkins M.J."/>
            <person name="Karaoz U."/>
            <person name="Brodie E.L."/>
            <person name="Williams K.H."/>
            <person name="Hubbard S.S."/>
            <person name="Banfield J.F."/>
        </authorList>
    </citation>
    <scope>NUCLEOTIDE SEQUENCE [LARGE SCALE GENOMIC DNA]</scope>
</reference>
<organism evidence="3 4">
    <name type="scientific">Candidatus Buchananbacteria bacterium RIFCSPHIGHO2_01_FULL_44_11</name>
    <dbReference type="NCBI Taxonomy" id="1797535"/>
    <lineage>
        <taxon>Bacteria</taxon>
        <taxon>Candidatus Buchananiibacteriota</taxon>
    </lineage>
</organism>
<dbReference type="Proteomes" id="UP000178240">
    <property type="component" value="Unassembled WGS sequence"/>
</dbReference>
<accession>A0A1G1Y2L2</accession>
<comment type="caution">
    <text evidence="3">The sequence shown here is derived from an EMBL/GenBank/DDBJ whole genome shotgun (WGS) entry which is preliminary data.</text>
</comment>
<feature type="region of interest" description="Disordered" evidence="1">
    <location>
        <begin position="31"/>
        <end position="54"/>
    </location>
</feature>